<evidence type="ECO:0000313" key="1">
    <source>
        <dbReference type="EMBL" id="KDO00002.1"/>
    </source>
</evidence>
<dbReference type="EMBL" id="CP071706">
    <property type="protein sequence ID" value="KDO00002.1"/>
    <property type="molecule type" value="Genomic_DNA"/>
</dbReference>
<name>A0AAP0XA19_9PSED</name>
<sequence>MDARFSLSLALPLALAACSTPPKPQPPAKHPGLEVFERVINESAAPDSIIRQGDQITYMIAPSASNPWVTRFDASCSQPSGSMFYPTKRGMQAFSDNDDSSNLPQPQLQVLQRSEQLKNACAYRAVPDWRALDTAPVQDWLVLDRNSAIHEDGVLKIWTSIQLANYQAVKGYGQIAQLHERLAIDCKQRTFKPLSDFKVDDNGRVYNGKVNLDTPMMPQAQADSGQQRLIEAACQPAATWAQMAMPPVRTPLPPQLDTPKTAPAVLAAINTLQLPEPRLTLQALHYRYDALVLNGMKITGVQRKDIFSRDPQSGQLLLQPVDSVLGTKLLLTFRGLIELANRSFDRNNGNQVEDSLHVIGLSFTGDWQRLPEHSEVAYDLVQATTTGPFTTTVTCKVGAALPASQINPALQGMAKPLSCSKHKTATSEWAESYHYLEDYGVFVQAVQNSPLGRWTWRVESVL</sequence>
<accession>A0AAP0XA19</accession>
<reference evidence="1 2" key="1">
    <citation type="journal article" date="2014" name="Genome Announc.">
        <title>Genome Sequence of Pseudomonas sp. Strain P482, a Tomato Rhizosphere Isolate with Broad-Spectrum Antimicrobial Activity.</title>
        <authorList>
            <person name="Krzyzanowska D.M."/>
            <person name="Ossowicki A."/>
            <person name="Jafra S."/>
        </authorList>
    </citation>
    <scope>NUCLEOTIDE SEQUENCE [LARGE SCALE GENOMIC DNA]</scope>
    <source>
        <strain evidence="1 2">P482</strain>
    </source>
</reference>
<evidence type="ECO:0000313" key="2">
    <source>
        <dbReference type="Proteomes" id="UP000027121"/>
    </source>
</evidence>
<dbReference type="KEGG" id="pdw:BV82_2014"/>
<gene>
    <name evidence="1" type="ORF">BV82_2014</name>
</gene>
<reference evidence="1 2" key="2">
    <citation type="journal article" date="2016" name="Front. Microbiol.">
        <title>When Genome-Based Approach Meets the 'Old but Good': Revealing Genes Involved in the Antibacterial Activity of Pseudomonas sp. P482 against Soft Rot Pathogens.</title>
        <authorList>
            <person name="Krzyzanowska D.M."/>
            <person name="Ossowicki A."/>
            <person name="Rajewska M."/>
            <person name="Maciag T."/>
            <person name="Jablonska M."/>
            <person name="Obuchowski M."/>
            <person name="Heeb S."/>
            <person name="Jafra S."/>
        </authorList>
    </citation>
    <scope>NUCLEOTIDE SEQUENCE [LARGE SCALE GENOMIC DNA]</scope>
    <source>
        <strain evidence="1 2">P482</strain>
    </source>
</reference>
<dbReference type="AlphaFoldDB" id="A0AAP0XA19"/>
<dbReference type="PROSITE" id="PS51257">
    <property type="entry name" value="PROKAR_LIPOPROTEIN"/>
    <property type="match status" value="1"/>
</dbReference>
<dbReference type="GeneID" id="98283674"/>
<organism evidence="1 2">
    <name type="scientific">Pseudomonas donghuensis</name>
    <dbReference type="NCBI Taxonomy" id="1163398"/>
    <lineage>
        <taxon>Bacteria</taxon>
        <taxon>Pseudomonadati</taxon>
        <taxon>Pseudomonadota</taxon>
        <taxon>Gammaproteobacteria</taxon>
        <taxon>Pseudomonadales</taxon>
        <taxon>Pseudomonadaceae</taxon>
        <taxon>Pseudomonas</taxon>
    </lineage>
</organism>
<dbReference type="RefSeq" id="WP_036995121.1">
    <property type="nucleotide sequence ID" value="NZ_CP071706.1"/>
</dbReference>
<protein>
    <recommendedName>
        <fullName evidence="3">Lipoprotein</fullName>
    </recommendedName>
</protein>
<evidence type="ECO:0008006" key="3">
    <source>
        <dbReference type="Google" id="ProtNLM"/>
    </source>
</evidence>
<dbReference type="Proteomes" id="UP000027121">
    <property type="component" value="Chromosome"/>
</dbReference>
<proteinExistence type="predicted"/>
<keyword evidence="2" id="KW-1185">Reference proteome</keyword>